<gene>
    <name evidence="3" type="primary">LOC105036559</name>
</gene>
<feature type="compositionally biased region" description="Basic and acidic residues" evidence="1">
    <location>
        <begin position="131"/>
        <end position="140"/>
    </location>
</feature>
<feature type="region of interest" description="Disordered" evidence="1">
    <location>
        <begin position="22"/>
        <end position="58"/>
    </location>
</feature>
<dbReference type="Proteomes" id="UP000504607">
    <property type="component" value="Unplaced"/>
</dbReference>
<accession>A0A8N4EZ16</accession>
<sequence>MEPLLDTDIILESYHQRREEKLEIEREARAGDGVRDGVRGEPDSADDGGSEEEGREAAGAHLRYEGAVQQDQGQLEASPPPLRLLDLRAFQRPALLGCPNQPGPRPPRPLRRPPPRPPVPTDPQIHQLMMDQDHPSFHPS</sequence>
<feature type="region of interest" description="Disordered" evidence="1">
    <location>
        <begin position="93"/>
        <end position="140"/>
    </location>
</feature>
<evidence type="ECO:0000256" key="1">
    <source>
        <dbReference type="SAM" id="MobiDB-lite"/>
    </source>
</evidence>
<dbReference type="RefSeq" id="XP_029118068.1">
    <property type="nucleotide sequence ID" value="XM_029262235.1"/>
</dbReference>
<organism evidence="2 3">
    <name type="scientific">Elaeis guineensis var. tenera</name>
    <name type="common">Oil palm</name>
    <dbReference type="NCBI Taxonomy" id="51953"/>
    <lineage>
        <taxon>Eukaryota</taxon>
        <taxon>Viridiplantae</taxon>
        <taxon>Streptophyta</taxon>
        <taxon>Embryophyta</taxon>
        <taxon>Tracheophyta</taxon>
        <taxon>Spermatophyta</taxon>
        <taxon>Magnoliopsida</taxon>
        <taxon>Liliopsida</taxon>
        <taxon>Arecaceae</taxon>
        <taxon>Arecoideae</taxon>
        <taxon>Cocoseae</taxon>
        <taxon>Elaeidinae</taxon>
        <taxon>Elaeis</taxon>
    </lineage>
</organism>
<protein>
    <submittedName>
        <fullName evidence="3">Uncharacterized protein LOC105036559 isoform X1</fullName>
    </submittedName>
</protein>
<proteinExistence type="predicted"/>
<evidence type="ECO:0000313" key="2">
    <source>
        <dbReference type="Proteomes" id="UP000504607"/>
    </source>
</evidence>
<dbReference type="AlphaFoldDB" id="A0A8N4EZ16"/>
<name>A0A8N4EZ16_ELAGV</name>
<reference evidence="3" key="1">
    <citation type="submission" date="2025-08" db="UniProtKB">
        <authorList>
            <consortium name="RefSeq"/>
        </authorList>
    </citation>
    <scope>IDENTIFICATION</scope>
</reference>
<keyword evidence="2" id="KW-1185">Reference proteome</keyword>
<feature type="compositionally biased region" description="Basic and acidic residues" evidence="1">
    <location>
        <begin position="22"/>
        <end position="42"/>
    </location>
</feature>
<evidence type="ECO:0000313" key="3">
    <source>
        <dbReference type="RefSeq" id="XP_029118068.1"/>
    </source>
</evidence>
<feature type="compositionally biased region" description="Acidic residues" evidence="1">
    <location>
        <begin position="43"/>
        <end position="54"/>
    </location>
</feature>